<organism evidence="2 3">
    <name type="scientific">Quisquiliibacterium transsilvanicum</name>
    <dbReference type="NCBI Taxonomy" id="1549638"/>
    <lineage>
        <taxon>Bacteria</taxon>
        <taxon>Pseudomonadati</taxon>
        <taxon>Pseudomonadota</taxon>
        <taxon>Betaproteobacteria</taxon>
        <taxon>Burkholderiales</taxon>
        <taxon>Burkholderiaceae</taxon>
        <taxon>Quisquiliibacterium</taxon>
    </lineage>
</organism>
<dbReference type="NCBIfam" id="TIGR02595">
    <property type="entry name" value="PEP_CTERM"/>
    <property type="match status" value="1"/>
</dbReference>
<comment type="caution">
    <text evidence="2">The sequence shown here is derived from an EMBL/GenBank/DDBJ whole genome shotgun (WGS) entry which is preliminary data.</text>
</comment>
<dbReference type="RefSeq" id="WP_183963146.1">
    <property type="nucleotide sequence ID" value="NZ_BAABEW010000003.1"/>
</dbReference>
<reference evidence="2 3" key="1">
    <citation type="submission" date="2020-08" db="EMBL/GenBank/DDBJ databases">
        <title>Genomic Encyclopedia of Type Strains, Phase IV (KMG-IV): sequencing the most valuable type-strain genomes for metagenomic binning, comparative biology and taxonomic classification.</title>
        <authorList>
            <person name="Goeker M."/>
        </authorList>
    </citation>
    <scope>NUCLEOTIDE SEQUENCE [LARGE SCALE GENOMIC DNA]</scope>
    <source>
        <strain evidence="2 3">DSM 29781</strain>
    </source>
</reference>
<gene>
    <name evidence="2" type="ORF">HNQ70_000037</name>
</gene>
<evidence type="ECO:0000313" key="3">
    <source>
        <dbReference type="Proteomes" id="UP000532440"/>
    </source>
</evidence>
<dbReference type="Proteomes" id="UP000532440">
    <property type="component" value="Unassembled WGS sequence"/>
</dbReference>
<dbReference type="NCBIfam" id="NF033554">
    <property type="entry name" value="floc_PepA"/>
    <property type="match status" value="1"/>
</dbReference>
<dbReference type="InterPro" id="IPR013424">
    <property type="entry name" value="Ice-binding_C"/>
</dbReference>
<dbReference type="EMBL" id="JACHGB010000001">
    <property type="protein sequence ID" value="MBB5270053.1"/>
    <property type="molecule type" value="Genomic_DNA"/>
</dbReference>
<name>A0A7W8HEZ0_9BURK</name>
<evidence type="ECO:0000259" key="1">
    <source>
        <dbReference type="Pfam" id="PF07589"/>
    </source>
</evidence>
<accession>A0A7W8HEZ0</accession>
<feature type="domain" description="Ice-binding protein C-terminal" evidence="1">
    <location>
        <begin position="359"/>
        <end position="382"/>
    </location>
</feature>
<proteinExistence type="predicted"/>
<sequence length="385" mass="40873">MLKGISFGACRRLFVRFARSQGCGRHPTRSTGTRATGSFAKFYAPRGSSQAPSVGRCPVAIGRTGWPTTGHRREAIWVVSKSFTPPIQPGLRRSSISLFYIRFQELARHVHDVSRKAGPNDCGALVTDLPEEKHMLKRTLTSAAVAAAFAFAAAPASAEFMDFQVAEGSVPGNAVNTFTADKLNGGFAEYVTLTSATTFTASAYATFNAFYKNEGANLVAPVQINALGGYQLYALFSAQGTYAGANFTGATGAFTLYIDPDQDTTLSFDAGYNAVRGGTTTDDYEVAFTTDLTSGSGDLTAAPGAYDFKFTNFTLTPEGAAYFFDPSPFYINVQVNGDNDQFSGTNPIFVTGDVSAVFVPEPGTLALAGLALGAMGFVSRRRRAA</sequence>
<evidence type="ECO:0000313" key="2">
    <source>
        <dbReference type="EMBL" id="MBB5270053.1"/>
    </source>
</evidence>
<dbReference type="AlphaFoldDB" id="A0A7W8HEZ0"/>
<dbReference type="Pfam" id="PF07589">
    <property type="entry name" value="PEP-CTERM"/>
    <property type="match status" value="1"/>
</dbReference>
<protein>
    <recommendedName>
        <fullName evidence="1">Ice-binding protein C-terminal domain-containing protein</fullName>
    </recommendedName>
</protein>
<keyword evidence="3" id="KW-1185">Reference proteome</keyword>